<dbReference type="eggNOG" id="COG3914">
    <property type="taxonomic scope" value="Bacteria"/>
</dbReference>
<proteinExistence type="inferred from homology"/>
<dbReference type="HOGENOM" id="CLU_001721_5_0_5"/>
<dbReference type="EC" id="2.4.1.255" evidence="3"/>
<dbReference type="Pfam" id="PF13844">
    <property type="entry name" value="Glyco_transf_41"/>
    <property type="match status" value="2"/>
</dbReference>
<organism evidence="10 11">
    <name type="scientific">Novosphingobium nitrogenifigens DSM 19370</name>
    <dbReference type="NCBI Taxonomy" id="983920"/>
    <lineage>
        <taxon>Bacteria</taxon>
        <taxon>Pseudomonadati</taxon>
        <taxon>Pseudomonadota</taxon>
        <taxon>Alphaproteobacteria</taxon>
        <taxon>Sphingomonadales</taxon>
        <taxon>Sphingomonadaceae</taxon>
        <taxon>Novosphingobium</taxon>
    </lineage>
</organism>
<dbReference type="SUPFAM" id="SSF48452">
    <property type="entry name" value="TPR-like"/>
    <property type="match status" value="2"/>
</dbReference>
<evidence type="ECO:0000256" key="2">
    <source>
        <dbReference type="ARBA" id="ARBA00005386"/>
    </source>
</evidence>
<dbReference type="Gene3D" id="1.25.40.10">
    <property type="entry name" value="Tetratricopeptide repeat domain"/>
    <property type="match status" value="3"/>
</dbReference>
<accession>F1Z563</accession>
<keyword evidence="4" id="KW-0328">Glycosyltransferase</keyword>
<sequence length="882" mass="95284">MTGKTTTSASPSRDQIEAILTLARQGRMGDALPRAQALLAAHPSAFDAAHLVGVLQATSGAFAQAETAFRRAADLRPADAEIHFMLGVTLQQQGKADEAAAAFRRASSLNPQHELALLALGTTLQEIGRTGEALDALERLIRLNPASLDAHNNLGVALIQAGQPDKAAAALETALHLRPDAPDTLYNLVAALLSARRFDAALVRSEQLLRMVPRDPQALMQHALVLVEAGRGDEALAHLDAMLAQLPQGAAGAPLRAAILGHRAIALMALGRPEQALDVYDEALRAAPADADIHANRALALLALRRPYDALVSAQMAARHNSAAPQAHNVLGLAHLRLGEYGAAATAFGQGLALRPDDPDMLSHLATALAELERHDEADRLWARALTLAPNHDGALFVQGASLGSRDRHAEAARLFERALALRPERTAVRVEWIHALSHLCDWRAGEEFARLTTEEAEAAGEPVPFHALITLEDDPARLRRRAERYAQTHYGHIVPVAFPPASAIPEGRLKIGYFSADFHDHATMFLMSGLFREHDREQFEIHCYSFGTVREGALREALIGQVDRFHEVGNRTESEIAALAREHGIAVAVDLKGLTGFARFGLFAHRAAPVQIGYLGFPATTGASFIDYILADPVIIPEEERAHYTEQVIRLPHSYQANDNRRPIATDAGSRADWGLPEGAFVFCCFNKGYKIARDDFAGWMRILAAVENSVLWLISLSPETEQALRKAAADAGVDPARLIFAPRAPHDVHLARHAHADLGLDTLRYNAHTTASDALWAGLPVVTRAGRCFAARVGASLNHAVGLSDLVTHDAAGFESLAIALARDPERLAAVRARLADRDKTPLFDTAGFTRAIEAAYRAAWQRHADGLPPADIAIPAFQR</sequence>
<comment type="pathway">
    <text evidence="1">Protein modification; protein glycosylation.</text>
</comment>
<dbReference type="Pfam" id="PF14559">
    <property type="entry name" value="TPR_19"/>
    <property type="match status" value="1"/>
</dbReference>
<dbReference type="Gene3D" id="3.40.50.2000">
    <property type="entry name" value="Glycogen Phosphorylase B"/>
    <property type="match status" value="1"/>
</dbReference>
<evidence type="ECO:0000256" key="6">
    <source>
        <dbReference type="ARBA" id="ARBA00022737"/>
    </source>
</evidence>
<feature type="domain" description="O-GlcNAc transferase C-terminal" evidence="9">
    <location>
        <begin position="670"/>
        <end position="853"/>
    </location>
</feature>
<dbReference type="PANTHER" id="PTHR44998:SF1">
    <property type="entry name" value="UDP-N-ACETYLGLUCOSAMINE--PEPTIDE N-ACETYLGLUCOSAMINYLTRANSFERASE 110 KDA SUBUNIT"/>
    <property type="match status" value="1"/>
</dbReference>
<feature type="repeat" description="TPR" evidence="8">
    <location>
        <begin position="148"/>
        <end position="181"/>
    </location>
</feature>
<dbReference type="AlphaFoldDB" id="F1Z563"/>
<evidence type="ECO:0000256" key="1">
    <source>
        <dbReference type="ARBA" id="ARBA00004922"/>
    </source>
</evidence>
<evidence type="ECO:0000259" key="9">
    <source>
        <dbReference type="Pfam" id="PF13844"/>
    </source>
</evidence>
<evidence type="ECO:0000313" key="11">
    <source>
        <dbReference type="Proteomes" id="UP000004728"/>
    </source>
</evidence>
<dbReference type="Gene3D" id="3.40.50.11380">
    <property type="match status" value="1"/>
</dbReference>
<dbReference type="InterPro" id="IPR019734">
    <property type="entry name" value="TPR_rpt"/>
</dbReference>
<dbReference type="PANTHER" id="PTHR44998">
    <property type="match status" value="1"/>
</dbReference>
<evidence type="ECO:0000313" key="10">
    <source>
        <dbReference type="EMBL" id="EGD60028.1"/>
    </source>
</evidence>
<dbReference type="EMBL" id="AEWJ01000023">
    <property type="protein sequence ID" value="EGD60028.1"/>
    <property type="molecule type" value="Genomic_DNA"/>
</dbReference>
<dbReference type="InParanoid" id="F1Z563"/>
<reference evidence="10 11" key="1">
    <citation type="journal article" date="2012" name="J. Bacteriol.">
        <title>Draft Genome Sequence of Novosphingobium nitrogenifigens Y88T.</title>
        <authorList>
            <person name="Strabala T.J."/>
            <person name="Macdonald L."/>
            <person name="Liu V."/>
            <person name="Smit A.M."/>
        </authorList>
    </citation>
    <scope>NUCLEOTIDE SEQUENCE [LARGE SCALE GENOMIC DNA]</scope>
    <source>
        <strain evidence="10 11">DSM 19370</strain>
    </source>
</reference>
<evidence type="ECO:0000256" key="8">
    <source>
        <dbReference type="PROSITE-ProRule" id="PRU00339"/>
    </source>
</evidence>
<evidence type="ECO:0000256" key="5">
    <source>
        <dbReference type="ARBA" id="ARBA00022679"/>
    </source>
</evidence>
<feature type="repeat" description="TPR" evidence="8">
    <location>
        <begin position="80"/>
        <end position="113"/>
    </location>
</feature>
<feature type="repeat" description="TPR" evidence="8">
    <location>
        <begin position="114"/>
        <end position="147"/>
    </location>
</feature>
<dbReference type="Pfam" id="PF13432">
    <property type="entry name" value="TPR_16"/>
    <property type="match status" value="4"/>
</dbReference>
<keyword evidence="7 8" id="KW-0802">TPR repeat</keyword>
<dbReference type="RefSeq" id="WP_008068929.1">
    <property type="nucleotide sequence ID" value="NZ_AQWK01000005.1"/>
</dbReference>
<keyword evidence="5" id="KW-0808">Transferase</keyword>
<keyword evidence="6" id="KW-0677">Repeat</keyword>
<protein>
    <recommendedName>
        <fullName evidence="3">protein O-GlcNAc transferase</fullName>
        <ecNumber evidence="3">2.4.1.255</ecNumber>
    </recommendedName>
</protein>
<dbReference type="STRING" id="983920.Y88_1902"/>
<comment type="similarity">
    <text evidence="2">Belongs to the glycosyltransferase 41 family. O-GlcNAc transferase subfamily.</text>
</comment>
<dbReference type="GO" id="GO:0097363">
    <property type="term" value="F:protein O-acetylglucosaminyltransferase activity"/>
    <property type="evidence" value="ECO:0007669"/>
    <property type="project" value="UniProtKB-EC"/>
</dbReference>
<feature type="repeat" description="TPR" evidence="8">
    <location>
        <begin position="325"/>
        <end position="358"/>
    </location>
</feature>
<name>F1Z563_9SPHN</name>
<feature type="domain" description="O-GlcNAc transferase C-terminal" evidence="9">
    <location>
        <begin position="493"/>
        <end position="662"/>
    </location>
</feature>
<comment type="caution">
    <text evidence="10">The sequence shown here is derived from an EMBL/GenBank/DDBJ whole genome shotgun (WGS) entry which is preliminary data.</text>
</comment>
<keyword evidence="11" id="KW-1185">Reference proteome</keyword>
<dbReference type="eggNOG" id="COG0457">
    <property type="taxonomic scope" value="Bacteria"/>
</dbReference>
<evidence type="ECO:0000256" key="4">
    <source>
        <dbReference type="ARBA" id="ARBA00022676"/>
    </source>
</evidence>
<feature type="repeat" description="TPR" evidence="8">
    <location>
        <begin position="359"/>
        <end position="392"/>
    </location>
</feature>
<dbReference type="SMART" id="SM00028">
    <property type="entry name" value="TPR"/>
    <property type="match status" value="10"/>
</dbReference>
<dbReference type="Proteomes" id="UP000004728">
    <property type="component" value="Unassembled WGS sequence"/>
</dbReference>
<gene>
    <name evidence="10" type="ORF">Y88_1902</name>
</gene>
<evidence type="ECO:0000256" key="3">
    <source>
        <dbReference type="ARBA" id="ARBA00011970"/>
    </source>
</evidence>
<dbReference type="OrthoDB" id="146908at2"/>
<feature type="repeat" description="TPR" evidence="8">
    <location>
        <begin position="257"/>
        <end position="290"/>
    </location>
</feature>
<feature type="repeat" description="TPR" evidence="8">
    <location>
        <begin position="393"/>
        <end position="426"/>
    </location>
</feature>
<dbReference type="PROSITE" id="PS50005">
    <property type="entry name" value="TPR"/>
    <property type="match status" value="7"/>
</dbReference>
<dbReference type="InterPro" id="IPR029489">
    <property type="entry name" value="OGT/SEC/SPY_C"/>
</dbReference>
<evidence type="ECO:0000256" key="7">
    <source>
        <dbReference type="ARBA" id="ARBA00022803"/>
    </source>
</evidence>
<dbReference type="InterPro" id="IPR011990">
    <property type="entry name" value="TPR-like_helical_dom_sf"/>
</dbReference>